<dbReference type="GO" id="GO:0005829">
    <property type="term" value="C:cytosol"/>
    <property type="evidence" value="ECO:0007669"/>
    <property type="project" value="TreeGrafter"/>
</dbReference>
<accession>A0A7G9GFY9</accession>
<dbReference type="NCBIfam" id="TIGR01774">
    <property type="entry name" value="PFL2-3"/>
    <property type="match status" value="1"/>
</dbReference>
<keyword evidence="7" id="KW-1185">Reference proteome</keyword>
<evidence type="ECO:0000256" key="1">
    <source>
        <dbReference type="ARBA" id="ARBA00022818"/>
    </source>
</evidence>
<dbReference type="InterPro" id="IPR001150">
    <property type="entry name" value="Gly_radical"/>
</dbReference>
<feature type="domain" description="PFL" evidence="5">
    <location>
        <begin position="28"/>
        <end position="697"/>
    </location>
</feature>
<keyword evidence="2" id="KW-0456">Lyase</keyword>
<organism evidence="6 7">
    <name type="scientific">Wansuia hejianensis</name>
    <dbReference type="NCBI Taxonomy" id="2763667"/>
    <lineage>
        <taxon>Bacteria</taxon>
        <taxon>Bacillati</taxon>
        <taxon>Bacillota</taxon>
        <taxon>Clostridia</taxon>
        <taxon>Lachnospirales</taxon>
        <taxon>Lachnospiraceae</taxon>
        <taxon>Wansuia</taxon>
    </lineage>
</organism>
<reference evidence="6 7" key="1">
    <citation type="submission" date="2020-08" db="EMBL/GenBank/DDBJ databases">
        <authorList>
            <person name="Liu C."/>
            <person name="Sun Q."/>
        </authorList>
    </citation>
    <scope>NUCLEOTIDE SEQUENCE [LARGE SCALE GENOMIC DNA]</scope>
    <source>
        <strain evidence="6 7">NSJ-29</strain>
    </source>
</reference>
<dbReference type="PROSITE" id="PS51554">
    <property type="entry name" value="PFL"/>
    <property type="match status" value="1"/>
</dbReference>
<dbReference type="GO" id="GO:0016829">
    <property type="term" value="F:lyase activity"/>
    <property type="evidence" value="ECO:0007669"/>
    <property type="project" value="UniProtKB-KW"/>
</dbReference>
<keyword evidence="6" id="KW-0808">Transferase</keyword>
<dbReference type="SUPFAM" id="SSF51998">
    <property type="entry name" value="PFL-like glycyl radical enzymes"/>
    <property type="match status" value="1"/>
</dbReference>
<dbReference type="RefSeq" id="WP_249329351.1">
    <property type="nucleotide sequence ID" value="NZ_CP060635.1"/>
</dbReference>
<feature type="domain" description="Glycine radical" evidence="4">
    <location>
        <begin position="704"/>
        <end position="825"/>
    </location>
</feature>
<sequence length="825" mass="93333">MLHYGNLNAPDAVKAGAVFEGREIYRSARLDALRTRVFDAVPQIDSSRAKAVTESYRETEGEPVPIRRAKALRKTLESLPIRINEGELVVGEIAPYDRCAQVYPDYGIDWFIEELDGKPFRFEDRPGDKFMISPEDEQVIREIAPYWKGKTHKDQVYARIPRDAWDAFQIGMIDTDYLVICAEGHVIVNLQRVLREGIEGFRRRAEKVLESLDLTEPDNLKKLPFLQSVLINCDSVELFAKRYADLADAMAAEERDEQRRQELEKISQVCRHVPMHPARDMHEAIQSMYFTNLILNIEGNGSAFSYGRMDQKLYPYYKKALEDGWTEDDIKELFSNLMLKLFQVTRVLDWHSTSTFRGYVVAQNITIGGQDRLGRDATNEMTYLILECQAIMQLNNPLSARYHDRCTNRYMNAVLDVQKLGGGQPAYYSDENYVLGLVNRGVKLEDAYDYANVGCGEPLIEGKQSNRPDGAAFINITKALEMAMNGGTDPRTGRCLHKSNGDLTTFQSYEELYDAFMDQIRYYIRMHVIYDNSLDLASEEGITDPYMSMLIDDCIERGKTVKEGGAVYDYCGPLYMGIANTGNCLAAVKKLVFEDHVITAAELKHALETDFEDMTTAPTGEEIRQLCLRAPKYGNDDDYVDKIMTQYLYDIFEEEAKYHTTRYGRGPVGGLWVPSCNTVSSNVPLGKIIGATPDGRKAGEALADTTSPMHGSDTNGPTAALNSVGKLPNVLLSGGTLYNMRVDPKTVETPEARERFIDMLRTYLGDYKGQHIQFNMVDSKILMDAKEHPQNYKDLMVRVAGYSALFTAIDSDLQDDIIDRTVHKI</sequence>
<feature type="modified residue" description="Glycine radical" evidence="3">
    <location>
        <position position="801"/>
    </location>
</feature>
<keyword evidence="1 3" id="KW-0556">Organic radical</keyword>
<evidence type="ECO:0000256" key="2">
    <source>
        <dbReference type="ARBA" id="ARBA00023239"/>
    </source>
</evidence>
<name>A0A7G9GFY9_9FIRM</name>
<dbReference type="PANTHER" id="PTHR43641">
    <property type="entry name" value="FORMATE ACETYLTRANSFERASE 3-RELATED"/>
    <property type="match status" value="1"/>
</dbReference>
<evidence type="ECO:0000313" key="7">
    <source>
        <dbReference type="Proteomes" id="UP000515860"/>
    </source>
</evidence>
<dbReference type="Gene3D" id="3.20.70.20">
    <property type="match status" value="1"/>
</dbReference>
<dbReference type="PANTHER" id="PTHR43641:SF2">
    <property type="entry name" value="DEHYDRATASE YBIW-RELATED"/>
    <property type="match status" value="1"/>
</dbReference>
<evidence type="ECO:0000259" key="4">
    <source>
        <dbReference type="PROSITE" id="PS51149"/>
    </source>
</evidence>
<dbReference type="PROSITE" id="PS51149">
    <property type="entry name" value="GLY_RADICAL_2"/>
    <property type="match status" value="1"/>
</dbReference>
<dbReference type="Pfam" id="PF01228">
    <property type="entry name" value="Gly_radical"/>
    <property type="match status" value="1"/>
</dbReference>
<dbReference type="InterPro" id="IPR004184">
    <property type="entry name" value="PFL_dom"/>
</dbReference>
<proteinExistence type="predicted"/>
<protein>
    <submittedName>
        <fullName evidence="6">Formate C-acetyltransferase/glycerol dehydratase family glycyl radical enzyme</fullName>
    </submittedName>
</protein>
<dbReference type="AlphaFoldDB" id="A0A7G9GFY9"/>
<evidence type="ECO:0000256" key="3">
    <source>
        <dbReference type="PROSITE-ProRule" id="PRU00493"/>
    </source>
</evidence>
<dbReference type="KEGG" id="whj:H9Q79_05375"/>
<dbReference type="GO" id="GO:0016740">
    <property type="term" value="F:transferase activity"/>
    <property type="evidence" value="ECO:0007669"/>
    <property type="project" value="UniProtKB-KW"/>
</dbReference>
<dbReference type="InterPro" id="IPR051215">
    <property type="entry name" value="GRE"/>
</dbReference>
<dbReference type="InterPro" id="IPR010098">
    <property type="entry name" value="PFL2/GDeHydtase_fam"/>
</dbReference>
<gene>
    <name evidence="6" type="ORF">H9Q79_05375</name>
</gene>
<evidence type="ECO:0000313" key="6">
    <source>
        <dbReference type="EMBL" id="QNM09721.1"/>
    </source>
</evidence>
<dbReference type="Pfam" id="PF02901">
    <property type="entry name" value="PFL-like"/>
    <property type="match status" value="1"/>
</dbReference>
<dbReference type="Proteomes" id="UP000515860">
    <property type="component" value="Chromosome"/>
</dbReference>
<evidence type="ECO:0000259" key="5">
    <source>
        <dbReference type="PROSITE" id="PS51554"/>
    </source>
</evidence>
<dbReference type="EMBL" id="CP060635">
    <property type="protein sequence ID" value="QNM09721.1"/>
    <property type="molecule type" value="Genomic_DNA"/>
</dbReference>